<organism evidence="2 3">
    <name type="scientific">SAR86 cluster bacterium</name>
    <dbReference type="NCBI Taxonomy" id="2030880"/>
    <lineage>
        <taxon>Bacteria</taxon>
        <taxon>Pseudomonadati</taxon>
        <taxon>Pseudomonadota</taxon>
        <taxon>Gammaproteobacteria</taxon>
        <taxon>SAR86 cluster</taxon>
    </lineage>
</organism>
<dbReference type="AlphaFoldDB" id="A0A2A5ATA7"/>
<name>A0A2A5ATA7_9GAMM</name>
<reference evidence="3" key="1">
    <citation type="submission" date="2017-08" db="EMBL/GenBank/DDBJ databases">
        <title>A dynamic microbial community with high functional redundancy inhabits the cold, oxic subseafloor aquifer.</title>
        <authorList>
            <person name="Tully B.J."/>
            <person name="Wheat C.G."/>
            <person name="Glazer B.T."/>
            <person name="Huber J.A."/>
        </authorList>
    </citation>
    <scope>NUCLEOTIDE SEQUENCE [LARGE SCALE GENOMIC DNA]</scope>
</reference>
<evidence type="ECO:0000313" key="3">
    <source>
        <dbReference type="Proteomes" id="UP000218327"/>
    </source>
</evidence>
<dbReference type="InterPro" id="IPR027417">
    <property type="entry name" value="P-loop_NTPase"/>
</dbReference>
<protein>
    <submittedName>
        <fullName evidence="2">Uncharacterized protein</fullName>
    </submittedName>
</protein>
<comment type="caution">
    <text evidence="2">The sequence shown here is derived from an EMBL/GenBank/DDBJ whole genome shotgun (WGS) entry which is preliminary data.</text>
</comment>
<feature type="region of interest" description="Disordered" evidence="1">
    <location>
        <begin position="1"/>
        <end position="25"/>
    </location>
</feature>
<evidence type="ECO:0000256" key="1">
    <source>
        <dbReference type="SAM" id="MobiDB-lite"/>
    </source>
</evidence>
<dbReference type="EMBL" id="NVVJ01000058">
    <property type="protein sequence ID" value="PCJ22527.1"/>
    <property type="molecule type" value="Genomic_DNA"/>
</dbReference>
<proteinExistence type="predicted"/>
<accession>A0A2A5ATA7</accession>
<evidence type="ECO:0000313" key="2">
    <source>
        <dbReference type="EMBL" id="PCJ22527.1"/>
    </source>
</evidence>
<sequence length="203" mass="22883">MAKSGHGKSQALKQNPDYPRHRDDRVLLWDPGRDHKAKRFTNALEYYQAIKKAMGSGKGFRLAWTGEQCPKEFERWSAMAFACMDGQRTLNLVIEELAAVQPSSGSAAPNFSILCNQSRKYAGVMHWTTQRSTEISKTVLDQTEIFYIGKPGKMVTKGQADRLARVAECPNGADDLQRLKPLQFYHATNDGSKLITLKYKKNI</sequence>
<dbReference type="Gene3D" id="3.40.50.300">
    <property type="entry name" value="P-loop containing nucleotide triphosphate hydrolases"/>
    <property type="match status" value="1"/>
</dbReference>
<gene>
    <name evidence="2" type="ORF">COA96_14150</name>
</gene>
<dbReference type="Proteomes" id="UP000218327">
    <property type="component" value="Unassembled WGS sequence"/>
</dbReference>